<accession>A0A024GV15</accession>
<dbReference type="AlphaFoldDB" id="A0A024GV15"/>
<feature type="transmembrane region" description="Helical" evidence="2">
    <location>
        <begin position="377"/>
        <end position="397"/>
    </location>
</feature>
<dbReference type="STRING" id="65357.A0A024GV15"/>
<gene>
    <name evidence="3" type="ORF">BN9_118020</name>
</gene>
<comment type="caution">
    <text evidence="3">The sequence shown here is derived from an EMBL/GenBank/DDBJ whole genome shotgun (WGS) entry which is preliminary data.</text>
</comment>
<dbReference type="OrthoDB" id="10053152at2759"/>
<evidence type="ECO:0000313" key="4">
    <source>
        <dbReference type="Proteomes" id="UP000053237"/>
    </source>
</evidence>
<keyword evidence="2" id="KW-0472">Membrane</keyword>
<feature type="compositionally biased region" description="Pro residues" evidence="1">
    <location>
        <begin position="125"/>
        <end position="140"/>
    </location>
</feature>
<feature type="transmembrane region" description="Helical" evidence="2">
    <location>
        <begin position="160"/>
        <end position="180"/>
    </location>
</feature>
<name>A0A024GV15_9STRA</name>
<dbReference type="Proteomes" id="UP000053237">
    <property type="component" value="Unassembled WGS sequence"/>
</dbReference>
<keyword evidence="2" id="KW-0812">Transmembrane</keyword>
<feature type="transmembrane region" description="Helical" evidence="2">
    <location>
        <begin position="261"/>
        <end position="282"/>
    </location>
</feature>
<keyword evidence="2" id="KW-1133">Transmembrane helix</keyword>
<feature type="transmembrane region" description="Helical" evidence="2">
    <location>
        <begin position="446"/>
        <end position="465"/>
    </location>
</feature>
<feature type="transmembrane region" description="Helical" evidence="2">
    <location>
        <begin position="495"/>
        <end position="512"/>
    </location>
</feature>
<feature type="transmembrane region" description="Helical" evidence="2">
    <location>
        <begin position="403"/>
        <end position="425"/>
    </location>
</feature>
<feature type="transmembrane region" description="Helical" evidence="2">
    <location>
        <begin position="230"/>
        <end position="249"/>
    </location>
</feature>
<protein>
    <submittedName>
        <fullName evidence="3">Uncharacterized protein</fullName>
    </submittedName>
</protein>
<feature type="compositionally biased region" description="Low complexity" evidence="1">
    <location>
        <begin position="71"/>
        <end position="124"/>
    </location>
</feature>
<feature type="transmembrane region" description="Helical" evidence="2">
    <location>
        <begin position="303"/>
        <end position="322"/>
    </location>
</feature>
<organism evidence="3 4">
    <name type="scientific">Albugo candida</name>
    <dbReference type="NCBI Taxonomy" id="65357"/>
    <lineage>
        <taxon>Eukaryota</taxon>
        <taxon>Sar</taxon>
        <taxon>Stramenopiles</taxon>
        <taxon>Oomycota</taxon>
        <taxon>Peronosporomycetes</taxon>
        <taxon>Albuginales</taxon>
        <taxon>Albuginaceae</taxon>
        <taxon>Albugo</taxon>
    </lineage>
</organism>
<feature type="region of interest" description="Disordered" evidence="1">
    <location>
        <begin position="17"/>
        <end position="144"/>
    </location>
</feature>
<sequence length="513" mass="55647">MSPTIRMGLKSQLVTLDATKPVVNPPVPDAVHPKPEATKPVVNPPVPDAVHPKPVATKPVVNPPVPDAVHPTPDVKPTTTDPSKPTAPKADAVATKSPPAVASSKAAVPNAIPGGPVAASKPSPSSVPPTPASPQSPLPTLPHEHSKYWPNDVTMLQTGVLVSLPIVFCAAFFIVLKIVWKSSRSSPRYAPTSTHGADNESTPLNQGQNVLLSQKGANSYGQGCFQKFEIIFLVGMALLASVLTLLTYFYEHELLHSTHFWLMQVLKFAVLMVVALCCGSVCRHCCEIDVGGYTAMSKSNRFRVVYTQKFHLFATYLIFLAVKAEHRTLLGLAWGAFFCLLTFVALIKPIREKSTFFMLQFNSLDCPEDRPNTLQRIIAFNLVPGMLTLLFFVWLLAEKASLLFILVLITGVGVGLADTIGTTLGTHAFKSRECFSWRVHMHTLEGSAYVFLAAMIFPLLQYAYFSSFLQVLLAMLILPPVMTLVEATSVQAFKTPALIICGGAIIYTLGVFA</sequence>
<reference evidence="3 4" key="1">
    <citation type="submission" date="2012-05" db="EMBL/GenBank/DDBJ databases">
        <title>Recombination and specialization in a pathogen metapopulation.</title>
        <authorList>
            <person name="Gardiner A."/>
            <person name="Kemen E."/>
            <person name="Schultz-Larsen T."/>
            <person name="MacLean D."/>
            <person name="Van Oosterhout C."/>
            <person name="Jones J.D.G."/>
        </authorList>
    </citation>
    <scope>NUCLEOTIDE SEQUENCE [LARGE SCALE GENOMIC DNA]</scope>
    <source>
        <strain evidence="3 4">Ac Nc2</strain>
    </source>
</reference>
<keyword evidence="4" id="KW-1185">Reference proteome</keyword>
<feature type="transmembrane region" description="Helical" evidence="2">
    <location>
        <begin position="328"/>
        <end position="347"/>
    </location>
</feature>
<proteinExistence type="predicted"/>
<evidence type="ECO:0000256" key="1">
    <source>
        <dbReference type="SAM" id="MobiDB-lite"/>
    </source>
</evidence>
<dbReference type="InParanoid" id="A0A024GV15"/>
<evidence type="ECO:0000256" key="2">
    <source>
        <dbReference type="SAM" id="Phobius"/>
    </source>
</evidence>
<evidence type="ECO:0000313" key="3">
    <source>
        <dbReference type="EMBL" id="CCI50219.1"/>
    </source>
</evidence>
<dbReference type="EMBL" id="CAIX01000421">
    <property type="protein sequence ID" value="CCI50219.1"/>
    <property type="molecule type" value="Genomic_DNA"/>
</dbReference>